<feature type="region of interest" description="Disordered" evidence="1">
    <location>
        <begin position="105"/>
        <end position="130"/>
    </location>
</feature>
<accession>A0A9P6D4I2</accession>
<sequence>MPWIGYVPSCQIRTREEHIMRRSMSLLPHGTPSQRIPSAAMPTTTPPQAMQTARKIPKKLKHIDPQHFANSIGRLPPTASPSKHAAFLPTTQVSVQCQEERGAPLLPTTREHPQPRGIEDTSGYGIDRSDSNVNRVHFSPAELSCHSEPLMPQGHIHGADIVTQYSPENIPSFEEPLRDGAIHPNIAGDPIPEYAIYDDDLYERPFIPNGIQIQHPVPINMPQHRSFNAIAPNGILQNVAIDRNTQTAAEYPTPHNDHSSPCTVPMYYNEYDAATFQQGGFPVFSVPYDLDPPAVLSFGPETWDYSMQE</sequence>
<dbReference type="Proteomes" id="UP000807469">
    <property type="component" value="Unassembled WGS sequence"/>
</dbReference>
<organism evidence="2 3">
    <name type="scientific">Pholiota conissans</name>
    <dbReference type="NCBI Taxonomy" id="109636"/>
    <lineage>
        <taxon>Eukaryota</taxon>
        <taxon>Fungi</taxon>
        <taxon>Dikarya</taxon>
        <taxon>Basidiomycota</taxon>
        <taxon>Agaricomycotina</taxon>
        <taxon>Agaricomycetes</taxon>
        <taxon>Agaricomycetidae</taxon>
        <taxon>Agaricales</taxon>
        <taxon>Agaricineae</taxon>
        <taxon>Strophariaceae</taxon>
        <taxon>Pholiota</taxon>
    </lineage>
</organism>
<name>A0A9P6D4I2_9AGAR</name>
<keyword evidence="3" id="KW-1185">Reference proteome</keyword>
<comment type="caution">
    <text evidence="2">The sequence shown here is derived from an EMBL/GenBank/DDBJ whole genome shotgun (WGS) entry which is preliminary data.</text>
</comment>
<gene>
    <name evidence="2" type="ORF">BDN70DRAFT_918632</name>
</gene>
<reference evidence="2" key="1">
    <citation type="submission" date="2020-11" db="EMBL/GenBank/DDBJ databases">
        <authorList>
            <consortium name="DOE Joint Genome Institute"/>
            <person name="Ahrendt S."/>
            <person name="Riley R."/>
            <person name="Andreopoulos W."/>
            <person name="Labutti K."/>
            <person name="Pangilinan J."/>
            <person name="Ruiz-Duenas F.J."/>
            <person name="Barrasa J.M."/>
            <person name="Sanchez-Garcia M."/>
            <person name="Camarero S."/>
            <person name="Miyauchi S."/>
            <person name="Serrano A."/>
            <person name="Linde D."/>
            <person name="Babiker R."/>
            <person name="Drula E."/>
            <person name="Ayuso-Fernandez I."/>
            <person name="Pacheco R."/>
            <person name="Padilla G."/>
            <person name="Ferreira P."/>
            <person name="Barriuso J."/>
            <person name="Kellner H."/>
            <person name="Castanera R."/>
            <person name="Alfaro M."/>
            <person name="Ramirez L."/>
            <person name="Pisabarro A.G."/>
            <person name="Kuo A."/>
            <person name="Tritt A."/>
            <person name="Lipzen A."/>
            <person name="He G."/>
            <person name="Yan M."/>
            <person name="Ng V."/>
            <person name="Cullen D."/>
            <person name="Martin F."/>
            <person name="Rosso M.-N."/>
            <person name="Henrissat B."/>
            <person name="Hibbett D."/>
            <person name="Martinez A.T."/>
            <person name="Grigoriev I.V."/>
        </authorList>
    </citation>
    <scope>NUCLEOTIDE SEQUENCE</scope>
    <source>
        <strain evidence="2">CIRM-BRFM 674</strain>
    </source>
</reference>
<feature type="compositionally biased region" description="Basic and acidic residues" evidence="1">
    <location>
        <begin position="109"/>
        <end position="119"/>
    </location>
</feature>
<dbReference type="AlphaFoldDB" id="A0A9P6D4I2"/>
<proteinExistence type="predicted"/>
<evidence type="ECO:0000313" key="2">
    <source>
        <dbReference type="EMBL" id="KAF9483130.1"/>
    </source>
</evidence>
<protein>
    <submittedName>
        <fullName evidence="2">Uncharacterized protein</fullName>
    </submittedName>
</protein>
<evidence type="ECO:0000256" key="1">
    <source>
        <dbReference type="SAM" id="MobiDB-lite"/>
    </source>
</evidence>
<evidence type="ECO:0000313" key="3">
    <source>
        <dbReference type="Proteomes" id="UP000807469"/>
    </source>
</evidence>
<dbReference type="EMBL" id="MU155157">
    <property type="protein sequence ID" value="KAF9483130.1"/>
    <property type="molecule type" value="Genomic_DNA"/>
</dbReference>